<dbReference type="Proteomes" id="UP000609879">
    <property type="component" value="Unassembled WGS sequence"/>
</dbReference>
<gene>
    <name evidence="1" type="ORF">Ade02nite_96610</name>
</gene>
<evidence type="ECO:0000313" key="1">
    <source>
        <dbReference type="EMBL" id="GID81020.1"/>
    </source>
</evidence>
<protein>
    <submittedName>
        <fullName evidence="1">Uncharacterized protein</fullName>
    </submittedName>
</protein>
<sequence length="118" mass="12768">MLAAQPFLAARSAHPYKLRRELESVPELRRHLFSFTEGRVGDLDAGRVGLAERGVFAAVHQEAGDGRAGRLGQLLLSMPSTSVNQSRTERTSAHLGRNGEGGLIAAVERLERGAPRRA</sequence>
<proteinExistence type="predicted"/>
<accession>A0ABQ3YLY1</accession>
<name>A0ABQ3YLY1_9ACTN</name>
<dbReference type="EMBL" id="BOMI01000218">
    <property type="protein sequence ID" value="GID81020.1"/>
    <property type="molecule type" value="Genomic_DNA"/>
</dbReference>
<evidence type="ECO:0000313" key="2">
    <source>
        <dbReference type="Proteomes" id="UP000609879"/>
    </source>
</evidence>
<organism evidence="1 2">
    <name type="scientific">Paractinoplanes deccanensis</name>
    <dbReference type="NCBI Taxonomy" id="113561"/>
    <lineage>
        <taxon>Bacteria</taxon>
        <taxon>Bacillati</taxon>
        <taxon>Actinomycetota</taxon>
        <taxon>Actinomycetes</taxon>
        <taxon>Micromonosporales</taxon>
        <taxon>Micromonosporaceae</taxon>
        <taxon>Paractinoplanes</taxon>
    </lineage>
</organism>
<keyword evidence="2" id="KW-1185">Reference proteome</keyword>
<reference evidence="1 2" key="1">
    <citation type="submission" date="2021-01" db="EMBL/GenBank/DDBJ databases">
        <title>Whole genome shotgun sequence of Actinoplanes deccanensis NBRC 13994.</title>
        <authorList>
            <person name="Komaki H."/>
            <person name="Tamura T."/>
        </authorList>
    </citation>
    <scope>NUCLEOTIDE SEQUENCE [LARGE SCALE GENOMIC DNA]</scope>
    <source>
        <strain evidence="1 2">NBRC 13994</strain>
    </source>
</reference>
<comment type="caution">
    <text evidence="1">The sequence shown here is derived from an EMBL/GenBank/DDBJ whole genome shotgun (WGS) entry which is preliminary data.</text>
</comment>